<feature type="compositionally biased region" description="Basic and acidic residues" evidence="8">
    <location>
        <begin position="20"/>
        <end position="34"/>
    </location>
</feature>
<dbReference type="GO" id="GO:0071555">
    <property type="term" value="P:cell wall organization"/>
    <property type="evidence" value="ECO:0007669"/>
    <property type="project" value="UniProtKB-KW"/>
</dbReference>
<feature type="region of interest" description="Disordered" evidence="8">
    <location>
        <begin position="1362"/>
        <end position="1387"/>
    </location>
</feature>
<evidence type="ECO:0000256" key="9">
    <source>
        <dbReference type="SAM" id="Phobius"/>
    </source>
</evidence>
<dbReference type="EMBL" id="BQKI01000075">
    <property type="protein sequence ID" value="GJN22378.1"/>
    <property type="molecule type" value="Genomic_DNA"/>
</dbReference>
<reference evidence="10" key="1">
    <citation type="journal article" date="2018" name="DNA Res.">
        <title>Multiple hybrid de novo genome assembly of finger millet, an orphan allotetraploid crop.</title>
        <authorList>
            <person name="Hatakeyama M."/>
            <person name="Aluri S."/>
            <person name="Balachadran M.T."/>
            <person name="Sivarajan S.R."/>
            <person name="Patrignani A."/>
            <person name="Gruter S."/>
            <person name="Poveda L."/>
            <person name="Shimizu-Inatsugi R."/>
            <person name="Baeten J."/>
            <person name="Francoijs K.J."/>
            <person name="Nataraja K.N."/>
            <person name="Reddy Y.A.N."/>
            <person name="Phadnis S."/>
            <person name="Ravikumar R.L."/>
            <person name="Schlapbach R."/>
            <person name="Sreeman S.M."/>
            <person name="Shimizu K.K."/>
        </authorList>
    </citation>
    <scope>NUCLEOTIDE SEQUENCE</scope>
</reference>
<dbReference type="InterPro" id="IPR004938">
    <property type="entry name" value="XG_FTase"/>
</dbReference>
<dbReference type="GO" id="GO:0042546">
    <property type="term" value="P:cell wall biogenesis"/>
    <property type="evidence" value="ECO:0007669"/>
    <property type="project" value="InterPro"/>
</dbReference>
<evidence type="ECO:0000256" key="1">
    <source>
        <dbReference type="ARBA" id="ARBA00004555"/>
    </source>
</evidence>
<keyword evidence="9" id="KW-1133">Transmembrane helix</keyword>
<dbReference type="FunFam" id="3.40.50.11340:FF:000006">
    <property type="entry name" value="Galactoside 2-alpha-L-fucosyltransferase-like"/>
    <property type="match status" value="1"/>
</dbReference>
<evidence type="ECO:0000256" key="8">
    <source>
        <dbReference type="SAM" id="MobiDB-lite"/>
    </source>
</evidence>
<dbReference type="FunFam" id="3.40.50.11340:FF:000005">
    <property type="entry name" value="Galactoside 2-alpha-L-fucosyltransferase"/>
    <property type="match status" value="2"/>
</dbReference>
<comment type="caution">
    <text evidence="10">The sequence shown here is derived from an EMBL/GenBank/DDBJ whole genome shotgun (WGS) entry which is preliminary data.</text>
</comment>
<evidence type="ECO:0008006" key="12">
    <source>
        <dbReference type="Google" id="ProtNLM"/>
    </source>
</evidence>
<evidence type="ECO:0000256" key="4">
    <source>
        <dbReference type="ARBA" id="ARBA00022679"/>
    </source>
</evidence>
<feature type="transmembrane region" description="Helical" evidence="9">
    <location>
        <begin position="150"/>
        <end position="170"/>
    </location>
</feature>
<dbReference type="GO" id="GO:0016020">
    <property type="term" value="C:membrane"/>
    <property type="evidence" value="ECO:0007669"/>
    <property type="project" value="InterPro"/>
</dbReference>
<keyword evidence="6" id="KW-0325">Glycoprotein</keyword>
<proteinExistence type="inferred from homology"/>
<keyword evidence="7" id="KW-0961">Cell wall biogenesis/degradation</keyword>
<accession>A0AAV5EG89</accession>
<protein>
    <recommendedName>
        <fullName evidence="12">Fucosyltransferase</fullName>
    </recommendedName>
</protein>
<gene>
    <name evidence="10" type="primary">gb09934</name>
    <name evidence="10" type="ORF">PR202_gb09934</name>
</gene>
<feature type="compositionally biased region" description="Basic and acidic residues" evidence="8">
    <location>
        <begin position="1487"/>
        <end position="1498"/>
    </location>
</feature>
<evidence type="ECO:0000313" key="10">
    <source>
        <dbReference type="EMBL" id="GJN22378.1"/>
    </source>
</evidence>
<keyword evidence="9" id="KW-0472">Membrane</keyword>
<feature type="region of interest" description="Disordered" evidence="8">
    <location>
        <begin position="1403"/>
        <end position="1430"/>
    </location>
</feature>
<reference evidence="10" key="2">
    <citation type="submission" date="2021-12" db="EMBL/GenBank/DDBJ databases">
        <title>Resequencing data analysis of finger millet.</title>
        <authorList>
            <person name="Hatakeyama M."/>
            <person name="Aluri S."/>
            <person name="Balachadran M.T."/>
            <person name="Sivarajan S.R."/>
            <person name="Poveda L."/>
            <person name="Shimizu-Inatsugi R."/>
            <person name="Schlapbach R."/>
            <person name="Sreeman S.M."/>
            <person name="Shimizu K.K."/>
        </authorList>
    </citation>
    <scope>NUCLEOTIDE SEQUENCE</scope>
</reference>
<keyword evidence="3" id="KW-0328">Glycosyltransferase</keyword>
<feature type="transmembrane region" description="Helical" evidence="9">
    <location>
        <begin position="844"/>
        <end position="872"/>
    </location>
</feature>
<comment type="subcellular location">
    <subcellularLocation>
        <location evidence="1">Golgi apparatus</location>
    </subcellularLocation>
</comment>
<dbReference type="GO" id="GO:0005794">
    <property type="term" value="C:Golgi apparatus"/>
    <property type="evidence" value="ECO:0007669"/>
    <property type="project" value="UniProtKB-SubCell"/>
</dbReference>
<evidence type="ECO:0000256" key="5">
    <source>
        <dbReference type="ARBA" id="ARBA00023034"/>
    </source>
</evidence>
<organism evidence="10 11">
    <name type="scientific">Eleusine coracana subsp. coracana</name>
    <dbReference type="NCBI Taxonomy" id="191504"/>
    <lineage>
        <taxon>Eukaryota</taxon>
        <taxon>Viridiplantae</taxon>
        <taxon>Streptophyta</taxon>
        <taxon>Embryophyta</taxon>
        <taxon>Tracheophyta</taxon>
        <taxon>Spermatophyta</taxon>
        <taxon>Magnoliopsida</taxon>
        <taxon>Liliopsida</taxon>
        <taxon>Poales</taxon>
        <taxon>Poaceae</taxon>
        <taxon>PACMAD clade</taxon>
        <taxon>Chloridoideae</taxon>
        <taxon>Cynodonteae</taxon>
        <taxon>Eleusininae</taxon>
        <taxon>Eleusine</taxon>
    </lineage>
</organism>
<sequence>MVMGRPSGTNGSSAGGMAGDEERQPLRGSLETERAPAPSSLLHAVEEAKRGSRLWRASARAGLVLCLLSVPAVLLLMQWQASSSPQWVFEFPEPVAGDDEQETSRFMVMGRGGVGDEERLPLQQQGLETERAAGPSAAAEAKKPRRLSPAMMRAALVVCFLAVPAFVFLLRWQAGASPEWLFDFEPPTEEVRDIQDDMSDDLSPSPHIEYDKLLCGLLIEGFDEKSCRSRYQFARYHKSSARIPSPYLIERLRKQEALQKKCGPGTKLYKKVAEQLRSGQVINVTDCKYLFLTIHAGLGNRMLEITSAFLYALITNRVLLVDRYKEIADLFCEPFPDTSWLVPSDFPLNYGEFTQSSPESYGNMVQNKVVGGSTDRSSAGTRPPYVYVHLDGNYGFHDKLFYCEDDQQFLQGVPWLIMRTDMYFIPSLFLIPAYEDELSSLFPEKDTVFHHLARYLLHPTNNIWYSVTKYYRVYLAKAEKRVGVQIRIFETKGILQRNGPFPHILNQILSCAQNEKLLPEISMAEEATTSTKNNRTIAVLTTSLSSWYSDQIQEKYNNHGTVDGTTVKVYQPSHEEYQRSRNKKHNMKALAEIYLLSMADVLITSGFSTFGYAAQGLAGVTPWIMFRSENHVTPNPPCRRAMSMEPCFHQAPYYDCKAKRDADLGKVVPYVRHCEDVSWGLKIVNETQLVAEALAAINLVNLADANWIKQPGEHDHIVEKSSQFLAQVCSRHGGSRTGGGHGVRTAWEFGAFRDQAPAVTDSDSYGKPGFTSQLRLSIDAPAGGNDAAAQAQGLRRRERCGAGDGAGAPRVPGRDGTLRLAGRRGGSGALARPRKKKLQAAKRWSLAVNVVLVAFFMILVFAGGGGVAPSVWFAAAKVRLQRGSGGHGSFPYERSAPEKLLGGLLADGFDEKSCRSRYESSMYRRNPGRQPSPHLIAKLRKHEDLQRRCGPNTDAYIRAIQQLRAGKSVVGSPECKYLVSISYRGLGNRILAAASAFLYALLTDRVLLVDPSNDMDSLFCEPFPGTTWLLPRGDGFPLAGYANFSIDTPESYGNLLKNKVLRNDDDVDPSSSQQVPAFAYVHLDHDYGDDDKMFFCGDDQRVLSRVPWLVMRTDLYTAPGLFLVESFREELDALFPERDAVFHHLGRYLFHPTNRVWGLVTRYYRAYLSRPGTRLGVQVRAFDAWQANSPHVLQQITSCLWKEKLLPERIREMYWERGAASGEGVSVHQPSHDEHQQLGTESHEAKAWAEMYLLSLCDALVTSGWSTFGYVAQGLGGMNPWVMYRPLNITAVPDPPCGRDVSMEPCFHSPPVYDCKLKRGADTGKMLPHVRHCEDVSWGLKLVDPQTIPKKQGIRNQHMDLESASARRGSASKPSRTPSCFPPTLPRAAEGTARLGAATWTSSLKERIRRSSSPPSHAEASSPRPRHPRGRKVAAAAVLPLSVAALVACAVLLLLVAGGSAARRGQFLDADPSFLSGGGDGGGAGRGDLHQARPRDGTYRTSVSPKVKKDKLIGGLLAPGFDEQSCLSRYKSVLYRKESPHVPSTYLLERLKEHEFLQKKCGPHTEAYKEAVEQLKSGQDTKVGDCNYLVWVAYSGLGNRILTIASAFLYAILTNRVLLVDGDKGTADLFCEPFPDTSWLLPPDFPIKQFKNFSTGSPESYGNMLKTGVVRSDGSSEGPSPAFLYLHLAHDYDGHDKLFFCENNQQYLQKIPWLILRSDNYFVPSLFLIPAYQAELIRLFPQKDAVFHHLGRYLFHPTNVVWGLITRYYDSYLAKADEKLGIQIRVFDTEPGPFQHVLDQVLACTLKEKLLPDINAQQPIVSTGNVRSKVVLITSLNSGYYETIKNMYWEHPTMNGEIISFHQPSHEEHQNSDRKMHNMKAWEIYLLSLSDVMITSAWSTFGYVAQGLSGLKTWLMFKPENRTSPDPPCQQVMSMEPCFHAPPFYDCRARKGTDTGKLVPYVQHCEDMSWGLKLVDQNEW</sequence>
<feature type="compositionally biased region" description="Low complexity" evidence="8">
    <location>
        <begin position="1411"/>
        <end position="1423"/>
    </location>
</feature>
<evidence type="ECO:0000313" key="11">
    <source>
        <dbReference type="Proteomes" id="UP001054889"/>
    </source>
</evidence>
<feature type="region of interest" description="Disordered" evidence="8">
    <location>
        <begin position="1478"/>
        <end position="1504"/>
    </location>
</feature>
<feature type="region of interest" description="Disordered" evidence="8">
    <location>
        <begin position="1"/>
        <end position="38"/>
    </location>
</feature>
<dbReference type="FunFam" id="3.40.50.11350:FF:000012">
    <property type="entry name" value="Galactoside 2-alpha-L-fucosyltransferase"/>
    <property type="match status" value="1"/>
</dbReference>
<dbReference type="Gene3D" id="3.40.50.11350">
    <property type="match status" value="1"/>
</dbReference>
<dbReference type="GO" id="GO:0008107">
    <property type="term" value="F:galactoside 2-alpha-L-fucosyltransferase activity"/>
    <property type="evidence" value="ECO:0007669"/>
    <property type="project" value="InterPro"/>
</dbReference>
<keyword evidence="5" id="KW-0333">Golgi apparatus</keyword>
<evidence type="ECO:0000256" key="3">
    <source>
        <dbReference type="ARBA" id="ARBA00022676"/>
    </source>
</evidence>
<keyword evidence="4" id="KW-0808">Transferase</keyword>
<evidence type="ECO:0000256" key="6">
    <source>
        <dbReference type="ARBA" id="ARBA00023180"/>
    </source>
</evidence>
<keyword evidence="11" id="KW-1185">Reference proteome</keyword>
<keyword evidence="9" id="KW-0812">Transmembrane</keyword>
<dbReference type="PANTHER" id="PTHR31889">
    <property type="entry name" value="FUCOSYLTRANSFERASE 2-RELATED"/>
    <property type="match status" value="1"/>
</dbReference>
<name>A0AAV5EG89_ELECO</name>
<feature type="transmembrane region" description="Helical" evidence="9">
    <location>
        <begin position="1433"/>
        <end position="1457"/>
    </location>
</feature>
<comment type="similarity">
    <text evidence="2">Belongs to the glycosyltransferase 37 family.</text>
</comment>
<dbReference type="PANTHER" id="PTHR31889:SF2">
    <property type="entry name" value="FUCOSYLTRANSFERASE 3"/>
    <property type="match status" value="1"/>
</dbReference>
<evidence type="ECO:0000256" key="7">
    <source>
        <dbReference type="ARBA" id="ARBA00023316"/>
    </source>
</evidence>
<feature type="transmembrane region" description="Helical" evidence="9">
    <location>
        <begin position="59"/>
        <end position="79"/>
    </location>
</feature>
<evidence type="ECO:0000256" key="2">
    <source>
        <dbReference type="ARBA" id="ARBA00010481"/>
    </source>
</evidence>
<dbReference type="Pfam" id="PF03254">
    <property type="entry name" value="XG_FTase"/>
    <property type="match status" value="3"/>
</dbReference>
<dbReference type="Gene3D" id="3.40.50.11340">
    <property type="match status" value="3"/>
</dbReference>
<dbReference type="Proteomes" id="UP001054889">
    <property type="component" value="Unassembled WGS sequence"/>
</dbReference>
<dbReference type="GO" id="GO:0009969">
    <property type="term" value="P:xyloglucan biosynthetic process"/>
    <property type="evidence" value="ECO:0007669"/>
    <property type="project" value="TreeGrafter"/>
</dbReference>